<dbReference type="EMBL" id="LUCM01002370">
    <property type="protein sequence ID" value="KAA0197444.1"/>
    <property type="molecule type" value="Genomic_DNA"/>
</dbReference>
<feature type="domain" description="Amino acid permease/ SLC12A" evidence="7">
    <location>
        <begin position="147"/>
        <end position="313"/>
    </location>
</feature>
<keyword evidence="3 6" id="KW-1133">Transmembrane helix</keyword>
<feature type="domain" description="SLC12A transporter C-terminal" evidence="8">
    <location>
        <begin position="1160"/>
        <end position="1242"/>
    </location>
</feature>
<evidence type="ECO:0000259" key="8">
    <source>
        <dbReference type="Pfam" id="PF03522"/>
    </source>
</evidence>
<keyword evidence="10" id="KW-1185">Reference proteome</keyword>
<feature type="transmembrane region" description="Helical" evidence="6">
    <location>
        <begin position="220"/>
        <end position="241"/>
    </location>
</feature>
<organism evidence="9 10">
    <name type="scientific">Fasciolopsis buskii</name>
    <dbReference type="NCBI Taxonomy" id="27845"/>
    <lineage>
        <taxon>Eukaryota</taxon>
        <taxon>Metazoa</taxon>
        <taxon>Spiralia</taxon>
        <taxon>Lophotrochozoa</taxon>
        <taxon>Platyhelminthes</taxon>
        <taxon>Trematoda</taxon>
        <taxon>Digenea</taxon>
        <taxon>Plagiorchiida</taxon>
        <taxon>Echinostomata</taxon>
        <taxon>Echinostomatoidea</taxon>
        <taxon>Fasciolidae</taxon>
        <taxon>Fasciolopsis</taxon>
    </lineage>
</organism>
<dbReference type="GO" id="GO:1990573">
    <property type="term" value="P:potassium ion import across plasma membrane"/>
    <property type="evidence" value="ECO:0007669"/>
    <property type="project" value="TreeGrafter"/>
</dbReference>
<evidence type="ECO:0000256" key="6">
    <source>
        <dbReference type="SAM" id="Phobius"/>
    </source>
</evidence>
<evidence type="ECO:0000256" key="5">
    <source>
        <dbReference type="SAM" id="MobiDB-lite"/>
    </source>
</evidence>
<protein>
    <submittedName>
        <fullName evidence="9">Solute carrier family 12 member 4</fullName>
    </submittedName>
</protein>
<dbReference type="OrthoDB" id="2020542at2759"/>
<dbReference type="GO" id="GO:0005886">
    <property type="term" value="C:plasma membrane"/>
    <property type="evidence" value="ECO:0007669"/>
    <property type="project" value="TreeGrafter"/>
</dbReference>
<feature type="transmembrane region" description="Helical" evidence="6">
    <location>
        <begin position="462"/>
        <end position="481"/>
    </location>
</feature>
<dbReference type="GO" id="GO:0006884">
    <property type="term" value="P:cell volume homeostasis"/>
    <property type="evidence" value="ECO:0007669"/>
    <property type="project" value="TreeGrafter"/>
</dbReference>
<dbReference type="Pfam" id="PF03522">
    <property type="entry name" value="SLC12"/>
    <property type="match status" value="3"/>
</dbReference>
<gene>
    <name evidence="9" type="ORF">FBUS_01273</name>
</gene>
<evidence type="ECO:0000256" key="1">
    <source>
        <dbReference type="ARBA" id="ARBA00004141"/>
    </source>
</evidence>
<evidence type="ECO:0000313" key="9">
    <source>
        <dbReference type="EMBL" id="KAA0197444.1"/>
    </source>
</evidence>
<dbReference type="PANTHER" id="PTHR11827:SF73">
    <property type="entry name" value="KAZACHOC, ISOFORM G"/>
    <property type="match status" value="1"/>
</dbReference>
<keyword evidence="4 6" id="KW-0472">Membrane</keyword>
<feature type="transmembrane region" description="Helical" evidence="6">
    <location>
        <begin position="297"/>
        <end position="318"/>
    </location>
</feature>
<feature type="transmembrane region" description="Helical" evidence="6">
    <location>
        <begin position="629"/>
        <end position="650"/>
    </location>
</feature>
<dbReference type="GO" id="GO:0007268">
    <property type="term" value="P:chemical synaptic transmission"/>
    <property type="evidence" value="ECO:0007669"/>
    <property type="project" value="TreeGrafter"/>
</dbReference>
<evidence type="ECO:0000313" key="10">
    <source>
        <dbReference type="Proteomes" id="UP000728185"/>
    </source>
</evidence>
<feature type="transmembrane region" description="Helical" evidence="6">
    <location>
        <begin position="429"/>
        <end position="450"/>
    </location>
</feature>
<dbReference type="Pfam" id="PF00324">
    <property type="entry name" value="AA_permease"/>
    <property type="match status" value="2"/>
</dbReference>
<dbReference type="PANTHER" id="PTHR11827">
    <property type="entry name" value="SOLUTE CARRIER FAMILY 12, CATION COTRANSPORTERS"/>
    <property type="match status" value="1"/>
</dbReference>
<evidence type="ECO:0000256" key="3">
    <source>
        <dbReference type="ARBA" id="ARBA00022989"/>
    </source>
</evidence>
<feature type="transmembrane region" description="Helical" evidence="6">
    <location>
        <begin position="662"/>
        <end position="679"/>
    </location>
</feature>
<name>A0A8E0S2L7_9TREM</name>
<dbReference type="GO" id="GO:0045202">
    <property type="term" value="C:synapse"/>
    <property type="evidence" value="ECO:0007669"/>
    <property type="project" value="GOC"/>
</dbReference>
<dbReference type="AlphaFoldDB" id="A0A8E0S2L7"/>
<dbReference type="GO" id="GO:0055075">
    <property type="term" value="P:potassium ion homeostasis"/>
    <property type="evidence" value="ECO:0007669"/>
    <property type="project" value="TreeGrafter"/>
</dbReference>
<reference evidence="9" key="1">
    <citation type="submission" date="2019-05" db="EMBL/GenBank/DDBJ databases">
        <title>Annotation for the trematode Fasciolopsis buski.</title>
        <authorList>
            <person name="Choi Y.-J."/>
        </authorList>
    </citation>
    <scope>NUCLEOTIDE SEQUENCE</scope>
    <source>
        <strain evidence="9">HT</strain>
        <tissue evidence="9">Whole worm</tissue>
    </source>
</reference>
<feature type="region of interest" description="Disordered" evidence="5">
    <location>
        <begin position="1142"/>
        <end position="1173"/>
    </location>
</feature>
<feature type="domain" description="Amino acid permease/ SLC12A" evidence="7">
    <location>
        <begin position="423"/>
        <end position="744"/>
    </location>
</feature>
<proteinExistence type="predicted"/>
<dbReference type="InterPro" id="IPR018491">
    <property type="entry name" value="SLC12_C"/>
</dbReference>
<dbReference type="GO" id="GO:0015379">
    <property type="term" value="F:potassium:chloride symporter activity"/>
    <property type="evidence" value="ECO:0007669"/>
    <property type="project" value="TreeGrafter"/>
</dbReference>
<comment type="subcellular location">
    <subcellularLocation>
        <location evidence="1">Membrane</location>
        <topology evidence="1">Multi-pass membrane protein</topology>
    </subcellularLocation>
</comment>
<feature type="domain" description="SLC12A transporter C-terminal" evidence="8">
    <location>
        <begin position="759"/>
        <end position="878"/>
    </location>
</feature>
<dbReference type="Proteomes" id="UP000728185">
    <property type="component" value="Unassembled WGS sequence"/>
</dbReference>
<feature type="compositionally biased region" description="Basic and acidic residues" evidence="5">
    <location>
        <begin position="1144"/>
        <end position="1160"/>
    </location>
</feature>
<comment type="caution">
    <text evidence="9">The sequence shown here is derived from an EMBL/GenBank/DDBJ whole genome shotgun (WGS) entry which is preliminary data.</text>
</comment>
<feature type="domain" description="SLC12A transporter C-terminal" evidence="8">
    <location>
        <begin position="889"/>
        <end position="961"/>
    </location>
</feature>
<evidence type="ECO:0000256" key="4">
    <source>
        <dbReference type="ARBA" id="ARBA00023136"/>
    </source>
</evidence>
<accession>A0A8E0S2L7</accession>
<feature type="transmembrane region" description="Helical" evidence="6">
    <location>
        <begin position="273"/>
        <end position="290"/>
    </location>
</feature>
<evidence type="ECO:0000256" key="2">
    <source>
        <dbReference type="ARBA" id="ARBA00022692"/>
    </source>
</evidence>
<feature type="transmembrane region" description="Helical" evidence="6">
    <location>
        <begin position="501"/>
        <end position="522"/>
    </location>
</feature>
<dbReference type="InterPro" id="IPR004841">
    <property type="entry name" value="AA-permease/SLC12A_dom"/>
</dbReference>
<dbReference type="Gene3D" id="1.20.1740.10">
    <property type="entry name" value="Amino acid/polyamine transporter I"/>
    <property type="match status" value="1"/>
</dbReference>
<feature type="transmembrane region" description="Helical" evidence="6">
    <location>
        <begin position="174"/>
        <end position="199"/>
    </location>
</feature>
<sequence>MSAQNISKKFSVQSVGDEEARIGRHSIPKENEVAYGYCFNCEMFFVMVSQSELALVIVAADIPTEVVPEDIEAEDEEENELQLFDDEQKSLPPMSNWFTKLASYRGGIEPTVDETKQLRDKQNKAQTRFSRRRRHTSKKQLGTLLGVFLPCCQNILGILLFVRVGWITGVAGALQSFLIVLMCCSCTMLTALSMSAIATNGKVPAGGSYFMISRSIGPEFGGAVGLLFYLGTTIASAMYLVGAVEVFLKYMCPQASLFGDITSDAALFNNTRVYGTILLLLVMCCVLLGIKFVSRFAAIGLAAVICSVICVYLGVFVASPERSPYVCALGGRLLSSQLVTVNGTMDCSKNVSGPIYQTYCVNNATATPESCSFLETNNLSYYPAMPGLKSDNFYKNFFKSYYREKGQTYDNLDFPALRELGQGPNVADVTTSFMILLAIYFPSVTGIMAGSNRSGDLANPQISVPLGTILAIFVTSIIYLSSPLLFAAVCDGAVMRDKSHLSYVFFYLLPNGCLVLDVLLFWRCASSTRFDKYRFGESYGGGLLVAAFAWPHFWVILVGSCLSTVGAGLQSLTGAPRLLQAIAQDNVVPFLHPFKVTTKRGEPLRAQILSYCISQVGILIASIDSLTPLITMFFLMCYGFVNLATMLNGFLREPSWRPRFRFTHWLLSFVGLCLCIALMFISSWYYTIVAWALAGAIYKYIEYRGASKEWGDATRGLQMSTAKRAILKLGDKPIHTKNWRPQILVYLPLDNQLQVRHDRLLDLAYQLKAGHGLTLIAAILEGDVVERREDAISTKSMLSELIHQHRIKGLAEVLVSSSVGEGMRNMAQCAGLGNLRHNTIMVSFPEDWRSDFEQDGHKLHQFLSTVKAAQACDMAMIVPKGIDSFPKSKATQMKGSVDVWCIVHDGGLLLLTSYLLMRNRVWRHCNLRVFVVANDADDTVSLKRDMTKFMYDLRINAAVEVVALSTDDISAYVAQRTANIEQRRLLMMQMKLKNREARFDPQEIVDQHRKSLVSNDLGSSVDALKISETPKRKKKGSIFGSAFHMLSGKDQEIVEEHANGRAADSRLISSIPDDLRRDLITSDRNPPKLSDEKIQHQCSVSFAVGSVSEGSGSGDRGQVEADQNRNLNEFTFSPSHPLSVAARKAAEKSANKLGTGEKNHGSLLTPNRKSENQRKLHSATRLNELLQNHSSEADLVIVNMPTPSRSEAGEYYYMDYIEVLTEGLGRVLLVRGTGREVITAFSE</sequence>
<evidence type="ECO:0000259" key="7">
    <source>
        <dbReference type="Pfam" id="PF00324"/>
    </source>
</evidence>
<feature type="transmembrane region" description="Helical" evidence="6">
    <location>
        <begin position="543"/>
        <end position="569"/>
    </location>
</feature>
<dbReference type="GO" id="GO:0055064">
    <property type="term" value="P:chloride ion homeostasis"/>
    <property type="evidence" value="ECO:0007669"/>
    <property type="project" value="TreeGrafter"/>
</dbReference>
<feature type="transmembrane region" description="Helical" evidence="6">
    <location>
        <begin position="141"/>
        <end position="162"/>
    </location>
</feature>
<dbReference type="InterPro" id="IPR004842">
    <property type="entry name" value="SLC12A_fam"/>
</dbReference>
<keyword evidence="2 6" id="KW-0812">Transmembrane</keyword>